<dbReference type="HOGENOM" id="CLU_2465993_0_0_5"/>
<organism evidence="1 2">
    <name type="scientific">Octadecabacter antarcticus 307</name>
    <dbReference type="NCBI Taxonomy" id="391626"/>
    <lineage>
        <taxon>Bacteria</taxon>
        <taxon>Pseudomonadati</taxon>
        <taxon>Pseudomonadota</taxon>
        <taxon>Alphaproteobacteria</taxon>
        <taxon>Rhodobacterales</taxon>
        <taxon>Roseobacteraceae</taxon>
        <taxon>Octadecabacter</taxon>
    </lineage>
</organism>
<dbReference type="Proteomes" id="UP000005307">
    <property type="component" value="Chromosome"/>
</dbReference>
<proteinExistence type="predicted"/>
<keyword evidence="2" id="KW-1185">Reference proteome</keyword>
<reference evidence="1 2" key="1">
    <citation type="journal article" date="2013" name="PLoS ONE">
        <title>Poles Apart: Arctic and Antarctic Octadecabacter strains Share High Genome Plasticity and a New Type of Xanthorhodopsin.</title>
        <authorList>
            <person name="Vollmers J."/>
            <person name="Voget S."/>
            <person name="Dietrich S."/>
            <person name="Gollnow K."/>
            <person name="Smits M."/>
            <person name="Meyer K."/>
            <person name="Brinkhoff T."/>
            <person name="Simon M."/>
            <person name="Daniel R."/>
        </authorList>
    </citation>
    <scope>NUCLEOTIDE SEQUENCE [LARGE SCALE GENOMIC DNA]</scope>
    <source>
        <strain evidence="1 2">307</strain>
    </source>
</reference>
<dbReference type="AlphaFoldDB" id="M9R0U8"/>
<evidence type="ECO:0000313" key="1">
    <source>
        <dbReference type="EMBL" id="AGI65872.1"/>
    </source>
</evidence>
<dbReference type="EMBL" id="CP003740">
    <property type="protein sequence ID" value="AGI65872.1"/>
    <property type="molecule type" value="Genomic_DNA"/>
</dbReference>
<evidence type="ECO:0000313" key="2">
    <source>
        <dbReference type="Proteomes" id="UP000005307"/>
    </source>
</evidence>
<gene>
    <name evidence="1" type="ORF">OAN307_c00990</name>
</gene>
<protein>
    <submittedName>
        <fullName evidence="1">Uncharacterized protein</fullName>
    </submittedName>
</protein>
<dbReference type="KEGG" id="oat:OAN307_c00990"/>
<sequence length="88" mass="10164">MACHNDGGIAARIAEECDYDLERADAGGTEHVDPIFFEARGLLYAELLEGISTPGFLNTYWVRIIIPWLYRKRFEKLKRIESRLVKYA</sequence>
<accession>M9R0U8</accession>
<dbReference type="RefSeq" id="WP_015497936.1">
    <property type="nucleotide sequence ID" value="NC_020911.1"/>
</dbReference>
<name>M9R0U8_9RHOB</name>